<sequence>MTVKRIFTLLVGLTFSQSALSENDRSGFGGHIGLFAGYTSSQSNLDTENPKTNGEAERSSMPLIGPPAELFYQWDSSRVYVSVFNGSSAFALGYEAEFGESAVSVSYSPELFGSEVFIDPYPLNTERKTTESKADTFDVEWDSVLGSPVSLGLSYYRLRIDNDKAGQASLNNIDQQLLLRDADSLIFNSSIDFPLSIEHKVFMTTQVSYQQYDAKGKAETFDGYGATLGVFKPMDDQFLLFAVGYQSNQYDTKHPIFNKVKEDDVLEASLLYTQEEPLGWQNTTLAVNITYSDLQSNIAFFNENQFVAGVGVIYNF</sequence>
<name>A0A4Q0YTB8_9GAMM</name>
<proteinExistence type="predicted"/>
<keyword evidence="2" id="KW-1185">Reference proteome</keyword>
<evidence type="ECO:0000313" key="1">
    <source>
        <dbReference type="EMBL" id="RXJ74467.1"/>
    </source>
</evidence>
<dbReference type="AlphaFoldDB" id="A0A4Q0YTB8"/>
<evidence type="ECO:0000313" key="2">
    <source>
        <dbReference type="Proteomes" id="UP000290287"/>
    </source>
</evidence>
<dbReference type="InterPro" id="IPR016896">
    <property type="entry name" value="DUF2860"/>
</dbReference>
<comment type="caution">
    <text evidence="1">The sequence shown here is derived from an EMBL/GenBank/DDBJ whole genome shotgun (WGS) entry which is preliminary data.</text>
</comment>
<gene>
    <name evidence="1" type="ORF">CS022_02430</name>
</gene>
<organism evidence="1 2">
    <name type="scientific">Veronia nyctiphanis</name>
    <dbReference type="NCBI Taxonomy" id="1278244"/>
    <lineage>
        <taxon>Bacteria</taxon>
        <taxon>Pseudomonadati</taxon>
        <taxon>Pseudomonadota</taxon>
        <taxon>Gammaproteobacteria</taxon>
        <taxon>Vibrionales</taxon>
        <taxon>Vibrionaceae</taxon>
        <taxon>Veronia</taxon>
    </lineage>
</organism>
<reference evidence="1 2" key="1">
    <citation type="submission" date="2017-10" db="EMBL/GenBank/DDBJ databases">
        <title>Nyctiphanis sp. nov., isolated from the stomach of the euphausiid Nyctiphanes simplex (Hansen, 1911) in the Gulf of California.</title>
        <authorList>
            <person name="Gomez-Gil B."/>
            <person name="Aguilar-Mendez M."/>
            <person name="Lopez-Cortes A."/>
            <person name="Gomez-Gutierrez J."/>
            <person name="Roque A."/>
            <person name="Lang E."/>
            <person name="Gonzalez-Castillo A."/>
        </authorList>
    </citation>
    <scope>NUCLEOTIDE SEQUENCE [LARGE SCALE GENOMIC DNA]</scope>
    <source>
        <strain evidence="1 2">CAIM 600</strain>
    </source>
</reference>
<accession>A0A4Q0YTB8</accession>
<dbReference type="OrthoDB" id="6199337at2"/>
<dbReference type="Proteomes" id="UP000290287">
    <property type="component" value="Unassembled WGS sequence"/>
</dbReference>
<dbReference type="EMBL" id="PEIB01000002">
    <property type="protein sequence ID" value="RXJ74467.1"/>
    <property type="molecule type" value="Genomic_DNA"/>
</dbReference>
<dbReference type="SUPFAM" id="SSF56935">
    <property type="entry name" value="Porins"/>
    <property type="match status" value="1"/>
</dbReference>
<dbReference type="RefSeq" id="WP_129120937.1">
    <property type="nucleotide sequence ID" value="NZ_PEIB01000002.1"/>
</dbReference>
<dbReference type="PIRSF" id="PIRSF028696">
    <property type="entry name" value="UCP028696"/>
    <property type="match status" value="1"/>
</dbReference>
<dbReference type="Pfam" id="PF11059">
    <property type="entry name" value="DUF2860"/>
    <property type="match status" value="1"/>
</dbReference>
<evidence type="ECO:0008006" key="3">
    <source>
        <dbReference type="Google" id="ProtNLM"/>
    </source>
</evidence>
<protein>
    <recommendedName>
        <fullName evidence="3">DUF2860 domain-containing protein</fullName>
    </recommendedName>
</protein>